<feature type="domain" description="Glucosamine/galactosamine-6-phosphate isomerase" evidence="3">
    <location>
        <begin position="40"/>
        <end position="248"/>
    </location>
</feature>
<sequence length="664" mass="74728">MSTIDSPVAGALQPTDATSMHDHSSCPEKIPCRVYRHAGEASKAVAAEIAAFIRERNSQGRKTVLGLATGSTPVGVYAELVRLHQQEGLSFQNVVTFNLDEYFPMQPDELQSYVRFMHENLFDHVDILEENVHVPDGTLADTQVEEYCRNYEAKIVEAGGIDIQILGIGRTGHIGFNEPGSGRDSRTRMITLDKKTRRDAASDFFAEENVPRRAITMGVGTILEAKKVILMAYGEGKSAVVAKAVEGEISAIVAASFLQTHPNAQFVLDDAAADALTRRRSPWLVGPVNWDNAAIRKAVIWLAQKVQKPILKLTEEDYNEEGLQDLLASQGRAYNLNIEVFRELQQTITGWPGGKPEHARRAGDSLRFGEGCFPKRVLIFSPHPDDDVISMGGTLIRLVDQGHEVHVAYQTSGNIAVFDDDAITFMDFVSEFNRKFNIDPERTAEFERHIDEFVKHKQQGQVDSPEVQFIKGTIRRAEARSATRCCNIPESQLHFMDMPFYETGRVRKKPLGDDDIRITVELLRKVQPHQVYAAGDLSDPHGTHRTCLAAILQACKQIEAEGDEWYQQCQVWLYRGAWQEWGAHQIEMAVPLSPQELLRKRAAIFKHESQKDRALFPGNDPREFWQRAEQRNRTTAETYDKLGLAEYEAIEGFVRWKGDLDSVL</sequence>
<dbReference type="InterPro" id="IPR004547">
    <property type="entry name" value="Glucosamine6P_isomerase"/>
</dbReference>
<gene>
    <name evidence="4" type="ORF">PLANPX_1674</name>
</gene>
<dbReference type="Pfam" id="PF01182">
    <property type="entry name" value="Glucosamine_iso"/>
    <property type="match status" value="1"/>
</dbReference>
<dbReference type="Proteomes" id="UP000326837">
    <property type="component" value="Chromosome"/>
</dbReference>
<dbReference type="GO" id="GO:0004342">
    <property type="term" value="F:glucosamine-6-phosphate deaminase activity"/>
    <property type="evidence" value="ECO:0007669"/>
    <property type="project" value="UniProtKB-UniRule"/>
</dbReference>
<proteinExistence type="predicted"/>
<dbReference type="KEGG" id="lpav:PLANPX_1674"/>
<accession>A0A5K7X864</accession>
<dbReference type="SUPFAM" id="SSF102588">
    <property type="entry name" value="LmbE-like"/>
    <property type="match status" value="1"/>
</dbReference>
<dbReference type="NCBIfam" id="TIGR00502">
    <property type="entry name" value="nagB"/>
    <property type="match status" value="1"/>
</dbReference>
<keyword evidence="5" id="KW-1185">Reference proteome</keyword>
<evidence type="ECO:0000256" key="2">
    <source>
        <dbReference type="SAM" id="MobiDB-lite"/>
    </source>
</evidence>
<dbReference type="Pfam" id="PF02585">
    <property type="entry name" value="PIG-L"/>
    <property type="match status" value="1"/>
</dbReference>
<dbReference type="GO" id="GO:0006046">
    <property type="term" value="P:N-acetylglucosamine catabolic process"/>
    <property type="evidence" value="ECO:0007669"/>
    <property type="project" value="UniProtKB-UniRule"/>
</dbReference>
<dbReference type="PANTHER" id="PTHR42892:SF1">
    <property type="entry name" value="GLUCOSAMINE-6-PHOSPHATE ISOMERASE"/>
    <property type="match status" value="1"/>
</dbReference>
<dbReference type="InterPro" id="IPR052960">
    <property type="entry name" value="GlcN6P_deaminase-like"/>
</dbReference>
<evidence type="ECO:0000313" key="5">
    <source>
        <dbReference type="Proteomes" id="UP000326837"/>
    </source>
</evidence>
<reference evidence="5" key="1">
    <citation type="submission" date="2019-10" db="EMBL/GenBank/DDBJ databases">
        <title>Lacipirellula parvula gen. nov., sp. nov., representing a lineage of planctomycetes widespread in freshwater anoxic habitats, and description of the family Lacipirellulaceae.</title>
        <authorList>
            <person name="Dedysh S.N."/>
            <person name="Kulichevskaya I.S."/>
            <person name="Beletsky A.V."/>
            <person name="Rakitin A.L."/>
            <person name="Mardanov A.V."/>
            <person name="Ivanova A.A."/>
            <person name="Saltykova V.X."/>
            <person name="Rijpstra W.I.C."/>
            <person name="Sinninghe Damste J.S."/>
            <person name="Ravin N.V."/>
        </authorList>
    </citation>
    <scope>NUCLEOTIDE SEQUENCE [LARGE SCALE GENOMIC DNA]</scope>
    <source>
        <strain evidence="5">PX69</strain>
    </source>
</reference>
<feature type="region of interest" description="Disordered" evidence="2">
    <location>
        <begin position="1"/>
        <end position="25"/>
    </location>
</feature>
<dbReference type="EMBL" id="AP021861">
    <property type="protein sequence ID" value="BBO32062.1"/>
    <property type="molecule type" value="Genomic_DNA"/>
</dbReference>
<keyword evidence="4" id="KW-0378">Hydrolase</keyword>
<evidence type="ECO:0000256" key="1">
    <source>
        <dbReference type="NCBIfam" id="TIGR00502"/>
    </source>
</evidence>
<dbReference type="PANTHER" id="PTHR42892">
    <property type="entry name" value="GLUCOSAMINE-6-PHOSPHATE DEAMINASE-LIKE PROTEIN BT_0258-RELATED"/>
    <property type="match status" value="1"/>
</dbReference>
<evidence type="ECO:0000259" key="3">
    <source>
        <dbReference type="Pfam" id="PF01182"/>
    </source>
</evidence>
<dbReference type="AlphaFoldDB" id="A0A5K7X864"/>
<dbReference type="InterPro" id="IPR024078">
    <property type="entry name" value="LmbE-like_dom_sf"/>
</dbReference>
<dbReference type="CDD" id="cd01399">
    <property type="entry name" value="GlcN6P_deaminase"/>
    <property type="match status" value="1"/>
</dbReference>
<dbReference type="NCBIfam" id="NF002557">
    <property type="entry name" value="PRK02122.1"/>
    <property type="match status" value="1"/>
</dbReference>
<dbReference type="SUPFAM" id="SSF100950">
    <property type="entry name" value="NagB/RpiA/CoA transferase-like"/>
    <property type="match status" value="1"/>
</dbReference>
<protein>
    <recommendedName>
        <fullName evidence="1">Glucosamine-6-phosphate deaminase</fullName>
        <ecNumber evidence="1">3.5.99.6</ecNumber>
    </recommendedName>
</protein>
<evidence type="ECO:0000313" key="4">
    <source>
        <dbReference type="EMBL" id="BBO32062.1"/>
    </source>
</evidence>
<dbReference type="InterPro" id="IPR003737">
    <property type="entry name" value="GlcNAc_PI_deacetylase-related"/>
</dbReference>
<dbReference type="InterPro" id="IPR006148">
    <property type="entry name" value="Glc/Gal-6P_isomerase"/>
</dbReference>
<dbReference type="Gene3D" id="3.40.50.1360">
    <property type="match status" value="1"/>
</dbReference>
<dbReference type="RefSeq" id="WP_232536318.1">
    <property type="nucleotide sequence ID" value="NZ_AP021861.1"/>
</dbReference>
<dbReference type="InterPro" id="IPR037171">
    <property type="entry name" value="NagB/RpiA_transferase-like"/>
</dbReference>
<dbReference type="GO" id="GO:0005975">
    <property type="term" value="P:carbohydrate metabolic process"/>
    <property type="evidence" value="ECO:0007669"/>
    <property type="project" value="InterPro"/>
</dbReference>
<organism evidence="4 5">
    <name type="scientific">Lacipirellula parvula</name>
    <dbReference type="NCBI Taxonomy" id="2650471"/>
    <lineage>
        <taxon>Bacteria</taxon>
        <taxon>Pseudomonadati</taxon>
        <taxon>Planctomycetota</taxon>
        <taxon>Planctomycetia</taxon>
        <taxon>Pirellulales</taxon>
        <taxon>Lacipirellulaceae</taxon>
        <taxon>Lacipirellula</taxon>
    </lineage>
</organism>
<name>A0A5K7X864_9BACT</name>
<dbReference type="EC" id="3.5.99.6" evidence="1"/>
<dbReference type="Gene3D" id="3.40.50.10320">
    <property type="entry name" value="LmbE-like"/>
    <property type="match status" value="1"/>
</dbReference>